<proteinExistence type="predicted"/>
<dbReference type="WBParaSite" id="jg8151">
    <property type="protein sequence ID" value="jg8151"/>
    <property type="gene ID" value="jg8151"/>
</dbReference>
<reference evidence="2" key="1">
    <citation type="submission" date="2022-11" db="UniProtKB">
        <authorList>
            <consortium name="WormBaseParasite"/>
        </authorList>
    </citation>
    <scope>IDENTIFICATION</scope>
</reference>
<dbReference type="Proteomes" id="UP000887574">
    <property type="component" value="Unplaced"/>
</dbReference>
<keyword evidence="1" id="KW-1185">Reference proteome</keyword>
<evidence type="ECO:0000313" key="2">
    <source>
        <dbReference type="WBParaSite" id="jg8151"/>
    </source>
</evidence>
<dbReference type="AlphaFoldDB" id="A0A915EPZ4"/>
<protein>
    <submittedName>
        <fullName evidence="2">Uncharacterized protein</fullName>
    </submittedName>
</protein>
<name>A0A915EPZ4_9BILA</name>
<sequence length="72" mass="8330">MANAFQDVCSIEVVIQYLEDNNEEEMEETDGTAETFIESAVPVRVKCFAHDIQPVILELFKQHIFQILDTRK</sequence>
<evidence type="ECO:0000313" key="1">
    <source>
        <dbReference type="Proteomes" id="UP000887574"/>
    </source>
</evidence>
<organism evidence="1 2">
    <name type="scientific">Ditylenchus dipsaci</name>
    <dbReference type="NCBI Taxonomy" id="166011"/>
    <lineage>
        <taxon>Eukaryota</taxon>
        <taxon>Metazoa</taxon>
        <taxon>Ecdysozoa</taxon>
        <taxon>Nematoda</taxon>
        <taxon>Chromadorea</taxon>
        <taxon>Rhabditida</taxon>
        <taxon>Tylenchina</taxon>
        <taxon>Tylenchomorpha</taxon>
        <taxon>Sphaerularioidea</taxon>
        <taxon>Anguinidae</taxon>
        <taxon>Anguininae</taxon>
        <taxon>Ditylenchus</taxon>
    </lineage>
</organism>
<accession>A0A915EPZ4</accession>